<evidence type="ECO:0000256" key="3">
    <source>
        <dbReference type="ARBA" id="ARBA00022857"/>
    </source>
</evidence>
<feature type="binding site" evidence="6">
    <location>
        <position position="233"/>
    </location>
    <ligand>
        <name>(6S)-NADPHX</name>
        <dbReference type="ChEBI" id="CHEBI:64076"/>
    </ligand>
</feature>
<dbReference type="GO" id="GO:0110051">
    <property type="term" value="P:metabolite repair"/>
    <property type="evidence" value="ECO:0007669"/>
    <property type="project" value="TreeGrafter"/>
</dbReference>
<comment type="cofactor">
    <cofactor evidence="6">
        <name>Mg(2+)</name>
        <dbReference type="ChEBI" id="CHEBI:18420"/>
    </cofactor>
</comment>
<keyword evidence="4 6" id="KW-0520">NAD</keyword>
<feature type="binding site" evidence="6">
    <location>
        <position position="43"/>
    </location>
    <ligand>
        <name>(6S)-NADPHX</name>
        <dbReference type="ChEBI" id="CHEBI:64076"/>
    </ligand>
</feature>
<comment type="catalytic activity">
    <reaction evidence="6">
        <text>(6S)-NADHX + ADP = AMP + phosphate + NADH + H(+)</text>
        <dbReference type="Rhea" id="RHEA:32223"/>
        <dbReference type="ChEBI" id="CHEBI:15378"/>
        <dbReference type="ChEBI" id="CHEBI:43474"/>
        <dbReference type="ChEBI" id="CHEBI:57945"/>
        <dbReference type="ChEBI" id="CHEBI:64074"/>
        <dbReference type="ChEBI" id="CHEBI:456215"/>
        <dbReference type="ChEBI" id="CHEBI:456216"/>
        <dbReference type="EC" id="4.2.1.136"/>
    </reaction>
</comment>
<dbReference type="GO" id="GO:0046496">
    <property type="term" value="P:nicotinamide nucleotide metabolic process"/>
    <property type="evidence" value="ECO:0007669"/>
    <property type="project" value="UniProtKB-UniRule"/>
</dbReference>
<dbReference type="OrthoDB" id="9806925at2"/>
<feature type="domain" description="YjeF C-terminal" evidence="8">
    <location>
        <begin position="8"/>
        <end position="292"/>
    </location>
</feature>
<feature type="region of interest" description="Disordered" evidence="7">
    <location>
        <begin position="1"/>
        <end position="27"/>
    </location>
</feature>
<keyword evidence="3 6" id="KW-0521">NADP</keyword>
<dbReference type="STRING" id="582667.SAMN05192568_102936"/>
<dbReference type="GO" id="GO:0052856">
    <property type="term" value="F:NAD(P)HX epimerase activity"/>
    <property type="evidence" value="ECO:0007669"/>
    <property type="project" value="TreeGrafter"/>
</dbReference>
<evidence type="ECO:0000313" key="9">
    <source>
        <dbReference type="EMBL" id="SFM37686.1"/>
    </source>
</evidence>
<evidence type="ECO:0000256" key="5">
    <source>
        <dbReference type="ARBA" id="ARBA00023239"/>
    </source>
</evidence>
<feature type="binding site" evidence="6">
    <location>
        <begin position="203"/>
        <end position="207"/>
    </location>
    <ligand>
        <name>AMP</name>
        <dbReference type="ChEBI" id="CHEBI:456215"/>
    </ligand>
</feature>
<dbReference type="PANTHER" id="PTHR12592">
    <property type="entry name" value="ATP-DEPENDENT (S)-NAD(P)H-HYDRATE DEHYDRATASE FAMILY MEMBER"/>
    <property type="match status" value="1"/>
</dbReference>
<dbReference type="AlphaFoldDB" id="A0A1I4QD18"/>
<keyword evidence="5 6" id="KW-0456">Lyase</keyword>
<keyword evidence="10" id="KW-1185">Reference proteome</keyword>
<dbReference type="GO" id="GO:0016301">
    <property type="term" value="F:kinase activity"/>
    <property type="evidence" value="ECO:0007669"/>
    <property type="project" value="UniProtKB-KW"/>
</dbReference>
<evidence type="ECO:0000259" key="8">
    <source>
        <dbReference type="PROSITE" id="PS51383"/>
    </source>
</evidence>
<comment type="catalytic activity">
    <reaction evidence="6">
        <text>(6S)-NADPHX + ADP = AMP + phosphate + NADPH + H(+)</text>
        <dbReference type="Rhea" id="RHEA:32235"/>
        <dbReference type="ChEBI" id="CHEBI:15378"/>
        <dbReference type="ChEBI" id="CHEBI:43474"/>
        <dbReference type="ChEBI" id="CHEBI:57783"/>
        <dbReference type="ChEBI" id="CHEBI:64076"/>
        <dbReference type="ChEBI" id="CHEBI:456215"/>
        <dbReference type="ChEBI" id="CHEBI:456216"/>
        <dbReference type="EC" id="4.2.1.136"/>
    </reaction>
</comment>
<dbReference type="GO" id="GO:0005524">
    <property type="term" value="F:ATP binding"/>
    <property type="evidence" value="ECO:0007669"/>
    <property type="project" value="UniProtKB-KW"/>
</dbReference>
<evidence type="ECO:0000256" key="4">
    <source>
        <dbReference type="ARBA" id="ARBA00023027"/>
    </source>
</evidence>
<organism evidence="9 10">
    <name type="scientific">Methylobacterium pseudosasicola</name>
    <dbReference type="NCBI Taxonomy" id="582667"/>
    <lineage>
        <taxon>Bacteria</taxon>
        <taxon>Pseudomonadati</taxon>
        <taxon>Pseudomonadota</taxon>
        <taxon>Alphaproteobacteria</taxon>
        <taxon>Hyphomicrobiales</taxon>
        <taxon>Methylobacteriaceae</taxon>
        <taxon>Methylobacterium</taxon>
    </lineage>
</organism>
<keyword evidence="9" id="KW-0808">Transferase</keyword>
<gene>
    <name evidence="6" type="primary">nnrD</name>
    <name evidence="9" type="ORF">SAMN05192568_102936</name>
</gene>
<dbReference type="RefSeq" id="WP_092044354.1">
    <property type="nucleotide sequence ID" value="NZ_FOTK01000029.1"/>
</dbReference>
<evidence type="ECO:0000313" key="10">
    <source>
        <dbReference type="Proteomes" id="UP000199048"/>
    </source>
</evidence>
<feature type="binding site" evidence="6">
    <location>
        <position position="232"/>
    </location>
    <ligand>
        <name>AMP</name>
        <dbReference type="ChEBI" id="CHEBI:456215"/>
    </ligand>
</feature>
<dbReference type="InterPro" id="IPR029056">
    <property type="entry name" value="Ribokinase-like"/>
</dbReference>
<dbReference type="CDD" id="cd01171">
    <property type="entry name" value="YXKO-related"/>
    <property type="match status" value="1"/>
</dbReference>
<dbReference type="SUPFAM" id="SSF53613">
    <property type="entry name" value="Ribokinase-like"/>
    <property type="match status" value="1"/>
</dbReference>
<dbReference type="HAMAP" id="MF_01965">
    <property type="entry name" value="NADHX_dehydratase"/>
    <property type="match status" value="1"/>
</dbReference>
<comment type="function">
    <text evidence="6">Catalyzes the dehydration of the S-form of NAD(P)HX at the expense of ADP, which is converted to AMP. Together with NAD(P)HX epimerase, which catalyzes the epimerization of the S- and R-forms, the enzyme allows the repair of both epimers of NAD(P)HX, a damaged form of NAD(P)H that is a result of enzymatic or heat-dependent hydration.</text>
</comment>
<feature type="binding site" evidence="6">
    <location>
        <position position="114"/>
    </location>
    <ligand>
        <name>(6S)-NADPHX</name>
        <dbReference type="ChEBI" id="CHEBI:64076"/>
    </ligand>
</feature>
<evidence type="ECO:0000256" key="6">
    <source>
        <dbReference type="HAMAP-Rule" id="MF_01965"/>
    </source>
</evidence>
<dbReference type="Proteomes" id="UP000199048">
    <property type="component" value="Unassembled WGS sequence"/>
</dbReference>
<dbReference type="Gene3D" id="3.40.1190.20">
    <property type="match status" value="1"/>
</dbReference>
<keyword evidence="9" id="KW-0418">Kinase</keyword>
<evidence type="ECO:0000256" key="7">
    <source>
        <dbReference type="SAM" id="MobiDB-lite"/>
    </source>
</evidence>
<accession>A0A1I4QD18</accession>
<comment type="subunit">
    <text evidence="6">Homotetramer.</text>
</comment>
<dbReference type="GO" id="GO:0052855">
    <property type="term" value="F:ADP-dependent NAD(P)H-hydrate dehydratase activity"/>
    <property type="evidence" value="ECO:0007669"/>
    <property type="project" value="UniProtKB-UniRule"/>
</dbReference>
<name>A0A1I4QD18_9HYPH</name>
<reference evidence="10" key="1">
    <citation type="submission" date="2016-10" db="EMBL/GenBank/DDBJ databases">
        <authorList>
            <person name="Varghese N."/>
            <person name="Submissions S."/>
        </authorList>
    </citation>
    <scope>NUCLEOTIDE SEQUENCE [LARGE SCALE GENOMIC DNA]</scope>
    <source>
        <strain evidence="10">BL36</strain>
    </source>
</reference>
<dbReference type="EMBL" id="FOTK01000029">
    <property type="protein sequence ID" value="SFM37686.1"/>
    <property type="molecule type" value="Genomic_DNA"/>
</dbReference>
<dbReference type="EC" id="4.2.1.136" evidence="6"/>
<dbReference type="InterPro" id="IPR000631">
    <property type="entry name" value="CARKD"/>
</dbReference>
<protein>
    <recommendedName>
        <fullName evidence="6">ADP-dependent (S)-NAD(P)H-hydrate dehydratase</fullName>
        <ecNumber evidence="6">4.2.1.136</ecNumber>
    </recommendedName>
    <alternativeName>
        <fullName evidence="6">ADP-dependent NAD(P)HX dehydratase</fullName>
    </alternativeName>
</protein>
<evidence type="ECO:0000256" key="1">
    <source>
        <dbReference type="ARBA" id="ARBA00022741"/>
    </source>
</evidence>
<feature type="binding site" evidence="6">
    <location>
        <position position="166"/>
    </location>
    <ligand>
        <name>(6S)-NADPHX</name>
        <dbReference type="ChEBI" id="CHEBI:64076"/>
    </ligand>
</feature>
<proteinExistence type="inferred from homology"/>
<keyword evidence="2 6" id="KW-0067">ATP-binding</keyword>
<dbReference type="PANTHER" id="PTHR12592:SF0">
    <property type="entry name" value="ATP-DEPENDENT (S)-NAD(P)H-HYDRATE DEHYDRATASE"/>
    <property type="match status" value="1"/>
</dbReference>
<evidence type="ECO:0000256" key="2">
    <source>
        <dbReference type="ARBA" id="ARBA00022840"/>
    </source>
</evidence>
<dbReference type="PROSITE" id="PS51383">
    <property type="entry name" value="YJEF_C_3"/>
    <property type="match status" value="1"/>
</dbReference>
<comment type="similarity">
    <text evidence="6">Belongs to the NnrD/CARKD family.</text>
</comment>
<sequence>MSTVTPITEHVLRSMAPPEPDGDSKDGRGRILIVAGCTSLPGAVLLAAHAALRAGAGKLQLAICRDLAIPIGIAVPEALVVGLSQTEDGGIARTCADDLAKRAERVDAVLVGPGMSEDADAEGVTGALVRGAGKAGLVLDAGALAALRADPDLTRGLSKPAIITPHAGEMAQLLGEEREAIEADPLAAARRATERFGTVTVMKGGSTHIVSPDGRAWCYEVGHVGLATSGSGDTLAGLVVGLLARGAEPEAAALWSVYTHGEAGRRLARRYGGIGFLAREIPGEVPFILAEVLM</sequence>
<dbReference type="Pfam" id="PF01256">
    <property type="entry name" value="Carb_kinase"/>
    <property type="match status" value="1"/>
</dbReference>
<keyword evidence="1 6" id="KW-0547">Nucleotide-binding</keyword>
<dbReference type="NCBIfam" id="TIGR00196">
    <property type="entry name" value="yjeF_cterm"/>
    <property type="match status" value="1"/>
</dbReference>